<keyword evidence="3 6" id="KW-0812">Transmembrane</keyword>
<evidence type="ECO:0000313" key="8">
    <source>
        <dbReference type="EMBL" id="PXA05067.1"/>
    </source>
</evidence>
<feature type="transmembrane region" description="Helical" evidence="6">
    <location>
        <begin position="549"/>
        <end position="566"/>
    </location>
</feature>
<feature type="transmembrane region" description="Helical" evidence="6">
    <location>
        <begin position="88"/>
        <end position="108"/>
    </location>
</feature>
<feature type="transmembrane region" description="Helical" evidence="6">
    <location>
        <begin position="33"/>
        <end position="50"/>
    </location>
</feature>
<organism evidence="8 9">
    <name type="scientific">Coraliomargarita sinensis</name>
    <dbReference type="NCBI Taxonomy" id="2174842"/>
    <lineage>
        <taxon>Bacteria</taxon>
        <taxon>Pseudomonadati</taxon>
        <taxon>Verrucomicrobiota</taxon>
        <taxon>Opitutia</taxon>
        <taxon>Puniceicoccales</taxon>
        <taxon>Coraliomargaritaceae</taxon>
        <taxon>Coraliomargarita</taxon>
    </lineage>
</organism>
<protein>
    <recommendedName>
        <fullName evidence="7">Na+/H+ antiporter NhaC-like C-terminal domain-containing protein</fullName>
    </recommendedName>
</protein>
<feature type="transmembrane region" description="Helical" evidence="6">
    <location>
        <begin position="57"/>
        <end position="76"/>
    </location>
</feature>
<dbReference type="OrthoDB" id="9762978at2"/>
<gene>
    <name evidence="8" type="ORF">DDZ13_03625</name>
</gene>
<evidence type="ECO:0000313" key="9">
    <source>
        <dbReference type="Proteomes" id="UP000247099"/>
    </source>
</evidence>
<dbReference type="InterPro" id="IPR018461">
    <property type="entry name" value="Na/H_Antiport_NhaC-like_C"/>
</dbReference>
<dbReference type="AlphaFoldDB" id="A0A317ZLL6"/>
<evidence type="ECO:0000259" key="7">
    <source>
        <dbReference type="Pfam" id="PF03553"/>
    </source>
</evidence>
<feature type="transmembrane region" description="Helical" evidence="6">
    <location>
        <begin position="120"/>
        <end position="143"/>
    </location>
</feature>
<feature type="transmembrane region" description="Helical" evidence="6">
    <location>
        <begin position="199"/>
        <end position="220"/>
    </location>
</feature>
<feature type="transmembrane region" description="Helical" evidence="6">
    <location>
        <begin position="524"/>
        <end position="543"/>
    </location>
</feature>
<feature type="transmembrane region" description="Helical" evidence="6">
    <location>
        <begin position="429"/>
        <end position="450"/>
    </location>
</feature>
<feature type="transmembrane region" description="Helical" evidence="6">
    <location>
        <begin position="388"/>
        <end position="409"/>
    </location>
</feature>
<evidence type="ECO:0000256" key="6">
    <source>
        <dbReference type="SAM" id="Phobius"/>
    </source>
</evidence>
<keyword evidence="9" id="KW-1185">Reference proteome</keyword>
<proteinExistence type="predicted"/>
<evidence type="ECO:0000256" key="1">
    <source>
        <dbReference type="ARBA" id="ARBA00004651"/>
    </source>
</evidence>
<feature type="transmembrane region" description="Helical" evidence="6">
    <location>
        <begin position="348"/>
        <end position="367"/>
    </location>
</feature>
<accession>A0A317ZLL6</accession>
<evidence type="ECO:0000256" key="3">
    <source>
        <dbReference type="ARBA" id="ARBA00022692"/>
    </source>
</evidence>
<dbReference type="EMBL" id="QHJQ01000002">
    <property type="protein sequence ID" value="PXA05067.1"/>
    <property type="molecule type" value="Genomic_DNA"/>
</dbReference>
<reference evidence="8 9" key="1">
    <citation type="submission" date="2018-05" db="EMBL/GenBank/DDBJ databases">
        <title>Coraliomargarita sinensis sp. nov., isolated from a marine solar saltern.</title>
        <authorList>
            <person name="Zhou L.Y."/>
        </authorList>
    </citation>
    <scope>NUCLEOTIDE SEQUENCE [LARGE SCALE GENOMIC DNA]</scope>
    <source>
        <strain evidence="8 9">WN38</strain>
    </source>
</reference>
<feature type="transmembrane region" description="Helical" evidence="6">
    <location>
        <begin position="300"/>
        <end position="321"/>
    </location>
</feature>
<dbReference type="GO" id="GO:0005886">
    <property type="term" value="C:plasma membrane"/>
    <property type="evidence" value="ECO:0007669"/>
    <property type="project" value="UniProtKB-SubCell"/>
</dbReference>
<feature type="transmembrane region" description="Helical" evidence="6">
    <location>
        <begin position="155"/>
        <end position="178"/>
    </location>
</feature>
<dbReference type="InParanoid" id="A0A317ZLL6"/>
<evidence type="ECO:0000256" key="4">
    <source>
        <dbReference type="ARBA" id="ARBA00022989"/>
    </source>
</evidence>
<comment type="caution">
    <text evidence="8">The sequence shown here is derived from an EMBL/GenBank/DDBJ whole genome shotgun (WGS) entry which is preliminary data.</text>
</comment>
<dbReference type="PANTHER" id="PTHR43478:SF1">
    <property type="entry name" value="NA+_H+ ANTIPORTER NHAC-LIKE C-TERMINAL DOMAIN-CONTAINING PROTEIN"/>
    <property type="match status" value="1"/>
</dbReference>
<name>A0A317ZLL6_9BACT</name>
<evidence type="ECO:0000256" key="2">
    <source>
        <dbReference type="ARBA" id="ARBA00022475"/>
    </source>
</evidence>
<comment type="subcellular location">
    <subcellularLocation>
        <location evidence="1">Cell membrane</location>
        <topology evidence="1">Multi-pass membrane protein</topology>
    </subcellularLocation>
</comment>
<keyword evidence="5 6" id="KW-0472">Membrane</keyword>
<dbReference type="Pfam" id="PF03553">
    <property type="entry name" value="Na_H_antiporter"/>
    <property type="match status" value="1"/>
</dbReference>
<dbReference type="Proteomes" id="UP000247099">
    <property type="component" value="Unassembled WGS sequence"/>
</dbReference>
<sequence>MRVPRYRFFFLAGSVLVSMPGMTGVGQQSKRFAAGWYVVIGILLFSLLLAGEGYPWLVLWPSGVALVIVFLLRRAFAGLLLGAVSGALLLAGGDVLEALRIAVVDLFLPIFQSDWKLSAILFTLILGGFVALVEAGGGLFGLLHLALRRSGESRVGVQLSIVGFGLLVFFDGLANTMLIGRLMRSVSDRFGISRVKLAYLSDVTGSAVACVAFISTWIAFQLSMIREGYAEVGLEVSAYALFFKSLPANFYCWFALITVLVCILRDFNPGPMGAYEREAAGKPKREITSDESDDNHVSHWGIAVVPILVLALSIPIMSYLIGAESWWPVNLLKFAQAYAAAESHVPQIMVASCLLAAVVAGITYALAHSRRADARIVKKGAFRVFLSGVRDISGPVCILLAAWMLGRAIAELGAADLIAGLLSGNFPPAFFPLAVFLTGAIISFTTGTSWGTMAVLMPLAIPVVFSLAGGPVDYTTTEPLVVASIAAVFSGAVFGDHCSPFSDTTIVASIASGVEPVDHVRTQLPFALLAALVAGIVGFLPLGFGVSPFLSLSAGAVLLFIIPCFFSRRLASRGEF</sequence>
<feature type="domain" description="Na+/H+ antiporter NhaC-like C-terminal" evidence="7">
    <location>
        <begin position="210"/>
        <end position="539"/>
    </location>
</feature>
<dbReference type="PANTHER" id="PTHR43478">
    <property type="entry name" value="NA+/H+ ANTIPORTER-RELATED"/>
    <property type="match status" value="1"/>
</dbReference>
<dbReference type="RefSeq" id="WP_110130068.1">
    <property type="nucleotide sequence ID" value="NZ_QHJQ01000002.1"/>
</dbReference>
<keyword evidence="2" id="KW-1003">Cell membrane</keyword>
<evidence type="ECO:0000256" key="5">
    <source>
        <dbReference type="ARBA" id="ARBA00023136"/>
    </source>
</evidence>
<keyword evidence="4 6" id="KW-1133">Transmembrane helix</keyword>